<organism evidence="1 2">
    <name type="scientific">Echinostoma caproni</name>
    <dbReference type="NCBI Taxonomy" id="27848"/>
    <lineage>
        <taxon>Eukaryota</taxon>
        <taxon>Metazoa</taxon>
        <taxon>Spiralia</taxon>
        <taxon>Lophotrochozoa</taxon>
        <taxon>Platyhelminthes</taxon>
        <taxon>Trematoda</taxon>
        <taxon>Digenea</taxon>
        <taxon>Plagiorchiida</taxon>
        <taxon>Echinostomata</taxon>
        <taxon>Echinostomatoidea</taxon>
        <taxon>Echinostomatidae</taxon>
        <taxon>Echinostoma</taxon>
    </lineage>
</organism>
<name>A0A3P8HWH6_9TREM</name>
<proteinExistence type="predicted"/>
<dbReference type="EMBL" id="UZAN01071749">
    <property type="protein sequence ID" value="VDP95120.1"/>
    <property type="molecule type" value="Genomic_DNA"/>
</dbReference>
<evidence type="ECO:0000313" key="2">
    <source>
        <dbReference type="Proteomes" id="UP000272942"/>
    </source>
</evidence>
<dbReference type="AlphaFoldDB" id="A0A3P8HWH6"/>
<gene>
    <name evidence="1" type="ORF">ECPE_LOCUS17808</name>
</gene>
<accession>A0A3P8HWH6</accession>
<reference evidence="1 2" key="1">
    <citation type="submission" date="2018-11" db="EMBL/GenBank/DDBJ databases">
        <authorList>
            <consortium name="Pathogen Informatics"/>
        </authorList>
    </citation>
    <scope>NUCLEOTIDE SEQUENCE [LARGE SCALE GENOMIC DNA]</scope>
    <source>
        <strain evidence="1 2">Egypt</strain>
    </source>
</reference>
<dbReference type="Gene3D" id="3.40.50.11960">
    <property type="match status" value="1"/>
</dbReference>
<protein>
    <submittedName>
        <fullName evidence="1">Uncharacterized protein</fullName>
    </submittedName>
</protein>
<sequence length="151" mass="17543">MEKQFDDANKQVLRIRCKYYHACVTVRELQDEEEVHDIEGSILYFNAEKTSSWQDAQRWMNVIDRAGIPLRLLVCHRIPPESHLFYQMAVEKQFELIELNPNPDDIEEGEEFGVRRIKSALEAHLWPNMELLGKHCCHTPEVVSADHIGGG</sequence>
<dbReference type="Proteomes" id="UP000272942">
    <property type="component" value="Unassembled WGS sequence"/>
</dbReference>
<dbReference type="OrthoDB" id="1741717at2759"/>
<keyword evidence="2" id="KW-1185">Reference proteome</keyword>
<evidence type="ECO:0000313" key="1">
    <source>
        <dbReference type="EMBL" id="VDP95120.1"/>
    </source>
</evidence>